<dbReference type="Pfam" id="PF04314">
    <property type="entry name" value="PCuAC"/>
    <property type="match status" value="1"/>
</dbReference>
<dbReference type="Proteomes" id="UP000235897">
    <property type="component" value="Unassembled WGS sequence"/>
</dbReference>
<name>A0A2N8SZK0_STUST</name>
<accession>A0A2N8SZK0</accession>
<reference evidence="2 3" key="1">
    <citation type="submission" date="2018-01" db="EMBL/GenBank/DDBJ databases">
        <title>Denitrification phenotypes of diverse strains of Pseudomonas stutzeri.</title>
        <authorList>
            <person name="Milligan D.A."/>
            <person name="Bergaust L."/>
            <person name="Bakken L.R."/>
            <person name="Frostegard A."/>
        </authorList>
    </citation>
    <scope>NUCLEOTIDE SEQUENCE [LARGE SCALE GENOMIC DNA]</scope>
    <source>
        <strain evidence="2 3">28a3</strain>
    </source>
</reference>
<evidence type="ECO:0008006" key="4">
    <source>
        <dbReference type="Google" id="ProtNLM"/>
    </source>
</evidence>
<protein>
    <recommendedName>
        <fullName evidence="4">Copper chaperone PCu(A)C</fullName>
    </recommendedName>
</protein>
<comment type="caution">
    <text evidence="2">The sequence shown here is derived from an EMBL/GenBank/DDBJ whole genome shotgun (WGS) entry which is preliminary data.</text>
</comment>
<dbReference type="EMBL" id="POUW01000001">
    <property type="protein sequence ID" value="PNG07929.1"/>
    <property type="molecule type" value="Genomic_DNA"/>
</dbReference>
<dbReference type="Gene3D" id="2.60.40.1890">
    <property type="entry name" value="PCu(A)C copper chaperone"/>
    <property type="match status" value="1"/>
</dbReference>
<feature type="chain" id="PRO_5014796060" description="Copper chaperone PCu(A)C" evidence="1">
    <location>
        <begin position="21"/>
        <end position="163"/>
    </location>
</feature>
<keyword evidence="1" id="KW-0732">Signal</keyword>
<organism evidence="2 3">
    <name type="scientific">Stutzerimonas stutzeri</name>
    <name type="common">Pseudomonas stutzeri</name>
    <dbReference type="NCBI Taxonomy" id="316"/>
    <lineage>
        <taxon>Bacteria</taxon>
        <taxon>Pseudomonadati</taxon>
        <taxon>Pseudomonadota</taxon>
        <taxon>Gammaproteobacteria</taxon>
        <taxon>Pseudomonadales</taxon>
        <taxon>Pseudomonadaceae</taxon>
        <taxon>Stutzerimonas</taxon>
    </lineage>
</organism>
<evidence type="ECO:0000313" key="3">
    <source>
        <dbReference type="Proteomes" id="UP000235897"/>
    </source>
</evidence>
<dbReference type="PANTHER" id="PTHR36302:SF1">
    <property type="entry name" value="COPPER CHAPERONE PCU(A)C"/>
    <property type="match status" value="1"/>
</dbReference>
<dbReference type="OrthoDB" id="9796962at2"/>
<dbReference type="InterPro" id="IPR058248">
    <property type="entry name" value="Lxx211020-like"/>
</dbReference>
<dbReference type="InterPro" id="IPR036182">
    <property type="entry name" value="PCuAC_sf"/>
</dbReference>
<evidence type="ECO:0000256" key="1">
    <source>
        <dbReference type="SAM" id="SignalP"/>
    </source>
</evidence>
<sequence>MLLRLVTAFALATATLTASADEHSHANHMMAGAPAVHQVWSRAMPPTAPTGAVYFTLSNPGDTADRLIGVKTARAEKAELHTHVHEGDMMRMQRIDSIEVPAGGEVQFQSGGNHVMLFKLSKPLVAGEQFPLTLIFEHAGEVNVDVSIQDQAPAADDSAHQHH</sequence>
<dbReference type="RefSeq" id="WP_102845886.1">
    <property type="nucleotide sequence ID" value="NZ_JAMOIG010000003.1"/>
</dbReference>
<dbReference type="SUPFAM" id="SSF110087">
    <property type="entry name" value="DR1885-like metal-binding protein"/>
    <property type="match status" value="1"/>
</dbReference>
<dbReference type="PANTHER" id="PTHR36302">
    <property type="entry name" value="BLR7088 PROTEIN"/>
    <property type="match status" value="1"/>
</dbReference>
<dbReference type="AlphaFoldDB" id="A0A2N8SZK0"/>
<evidence type="ECO:0000313" key="2">
    <source>
        <dbReference type="EMBL" id="PNG07929.1"/>
    </source>
</evidence>
<gene>
    <name evidence="2" type="ORF">CXL00_02445</name>
</gene>
<proteinExistence type="predicted"/>
<dbReference type="InterPro" id="IPR007410">
    <property type="entry name" value="LpqE-like"/>
</dbReference>
<feature type="signal peptide" evidence="1">
    <location>
        <begin position="1"/>
        <end position="20"/>
    </location>
</feature>